<dbReference type="GO" id="GO:0061630">
    <property type="term" value="F:ubiquitin protein ligase activity"/>
    <property type="evidence" value="ECO:0007669"/>
    <property type="project" value="TreeGrafter"/>
</dbReference>
<dbReference type="Gene3D" id="3.10.110.10">
    <property type="entry name" value="Ubiquitin Conjugating Enzyme"/>
    <property type="match status" value="1"/>
</dbReference>
<dbReference type="Pfam" id="PF18891">
    <property type="entry name" value="FANCL_d3"/>
    <property type="match status" value="1"/>
</dbReference>
<dbReference type="Pfam" id="PF18890">
    <property type="entry name" value="FANCL_d2"/>
    <property type="match status" value="1"/>
</dbReference>
<feature type="domain" description="FANCL C-terminal" evidence="1">
    <location>
        <begin position="246"/>
        <end position="321"/>
    </location>
</feature>
<feature type="domain" description="FANCL UBC-like" evidence="2">
    <location>
        <begin position="30"/>
        <end position="117"/>
    </location>
</feature>
<dbReference type="InterPro" id="IPR044037">
    <property type="entry name" value="FANCL_d3"/>
</dbReference>
<dbReference type="InterPro" id="IPR043003">
    <property type="entry name" value="FANCL_d3_sf"/>
</dbReference>
<feature type="domain" description="FANCL UBC-like" evidence="3">
    <location>
        <begin position="171"/>
        <end position="235"/>
    </location>
</feature>
<dbReference type="Pfam" id="PF11793">
    <property type="entry name" value="FANCL_C"/>
    <property type="match status" value="1"/>
</dbReference>
<dbReference type="InterPro" id="IPR043898">
    <property type="entry name" value="FANCL_d2"/>
</dbReference>
<organism evidence="4">
    <name type="scientific">Noccaea caerulescens</name>
    <name type="common">Alpine penny-cress</name>
    <name type="synonym">Thlaspi caerulescens</name>
    <dbReference type="NCBI Taxonomy" id="107243"/>
    <lineage>
        <taxon>Eukaryota</taxon>
        <taxon>Viridiplantae</taxon>
        <taxon>Streptophyta</taxon>
        <taxon>Embryophyta</taxon>
        <taxon>Tracheophyta</taxon>
        <taxon>Spermatophyta</taxon>
        <taxon>Magnoliopsida</taxon>
        <taxon>eudicotyledons</taxon>
        <taxon>Gunneridae</taxon>
        <taxon>Pentapetalae</taxon>
        <taxon>rosids</taxon>
        <taxon>malvids</taxon>
        <taxon>Brassicales</taxon>
        <taxon>Brassicaceae</taxon>
        <taxon>Coluteocarpeae</taxon>
        <taxon>Noccaea</taxon>
    </lineage>
</organism>
<dbReference type="InterPro" id="IPR026848">
    <property type="entry name" value="Fancl"/>
</dbReference>
<dbReference type="InterPro" id="IPR026850">
    <property type="entry name" value="FANCL_C"/>
</dbReference>
<dbReference type="CDD" id="cd23832">
    <property type="entry name" value="DRWD-C_FANCL"/>
    <property type="match status" value="1"/>
</dbReference>
<evidence type="ECO:0000313" key="4">
    <source>
        <dbReference type="EMBL" id="JAU98227.1"/>
    </source>
</evidence>
<dbReference type="Gene3D" id="3.30.40.10">
    <property type="entry name" value="Zinc/RING finger domain, C3HC4 (zinc finger)"/>
    <property type="match status" value="1"/>
</dbReference>
<accession>A0A1J3K0I9</accession>
<sequence length="328" mass="37959">MNNDDASGSKIWEESKGRASCEELAKSCSFYRKVYSELEEIGWEPLRRLGGDLTFFSFHILDKKGRAHILEIQLNRDYPKSPPCVSADVPYMFALEWSTSSRLKHVMHQFQKHLDNLQEFWSVLDDIDKSLCVVDAKQPSRASSVRRIHAGFNTFLPHSLFFSIYRLLIHFYSGNDCILIVHINFNDPKSLPECRFIGHMNNLHMIWRRNSQKWSMEKSFPENLEYVLGTELPRPQGLHDENDHHQVDCGICYAQFLPTDEELGARSGTRTDYTCENMSCNKSFHSLCLTDWLRSITTTRQSFDVLFGNCPYCSDPVAVKINSVNRVN</sequence>
<dbReference type="EMBL" id="GEVM01007711">
    <property type="protein sequence ID" value="JAU98227.1"/>
    <property type="molecule type" value="Transcribed_RNA"/>
</dbReference>
<dbReference type="PANTHER" id="PTHR13206:SF0">
    <property type="entry name" value="E3 UBIQUITIN-PROTEIN LIGASE FANCL"/>
    <property type="match status" value="1"/>
</dbReference>
<dbReference type="GO" id="GO:0043240">
    <property type="term" value="C:Fanconi anaemia nuclear complex"/>
    <property type="evidence" value="ECO:0007669"/>
    <property type="project" value="InterPro"/>
</dbReference>
<evidence type="ECO:0000259" key="2">
    <source>
        <dbReference type="Pfam" id="PF18890"/>
    </source>
</evidence>
<dbReference type="SMART" id="SM01197">
    <property type="entry name" value="FANCL_C"/>
    <property type="match status" value="1"/>
</dbReference>
<dbReference type="GO" id="GO:0036297">
    <property type="term" value="P:interstrand cross-link repair"/>
    <property type="evidence" value="ECO:0007669"/>
    <property type="project" value="InterPro"/>
</dbReference>
<dbReference type="InterPro" id="IPR016135">
    <property type="entry name" value="UBQ-conjugating_enzyme/RWD"/>
</dbReference>
<dbReference type="SUPFAM" id="SSF57850">
    <property type="entry name" value="RING/U-box"/>
    <property type="match status" value="1"/>
</dbReference>
<proteinExistence type="predicted"/>
<evidence type="ECO:0000259" key="1">
    <source>
        <dbReference type="Pfam" id="PF11793"/>
    </source>
</evidence>
<evidence type="ECO:0000259" key="3">
    <source>
        <dbReference type="Pfam" id="PF18891"/>
    </source>
</evidence>
<gene>
    <name evidence="4" type="ORF">MP_TR25679_c0_g1_i1_g.74954</name>
</gene>
<protein>
    <submittedName>
        <fullName evidence="4">E3 ubiquitin-protein ligase FANCL</fullName>
    </submittedName>
</protein>
<dbReference type="PANTHER" id="PTHR13206">
    <property type="entry name" value="UBIQUITIN LIGASE PROTEIN PHF9 FANCONI ANEMIA GROUP L PROTEIN"/>
    <property type="match status" value="1"/>
</dbReference>
<dbReference type="GO" id="GO:0006513">
    <property type="term" value="P:protein monoubiquitination"/>
    <property type="evidence" value="ECO:0007669"/>
    <property type="project" value="TreeGrafter"/>
</dbReference>
<dbReference type="CDD" id="cd16490">
    <property type="entry name" value="RING-CH-C4HC3_FANCL"/>
    <property type="match status" value="1"/>
</dbReference>
<dbReference type="AlphaFoldDB" id="A0A1J3K0I9"/>
<name>A0A1J3K0I9_NOCCA</name>
<dbReference type="CDD" id="cd23831">
    <property type="entry name" value="DRWD-N_FANCL"/>
    <property type="match status" value="1"/>
</dbReference>
<dbReference type="Gene3D" id="3.10.110.20">
    <property type="entry name" value="RWD domain-like"/>
    <property type="match status" value="2"/>
</dbReference>
<dbReference type="InterPro" id="IPR013083">
    <property type="entry name" value="Znf_RING/FYVE/PHD"/>
</dbReference>
<reference evidence="4" key="1">
    <citation type="submission" date="2016-07" db="EMBL/GenBank/DDBJ databases">
        <title>De novo transcriptome assembly of four accessions of the metal hyperaccumulator plant Noccaea caerulescens.</title>
        <authorList>
            <person name="Blande D."/>
            <person name="Halimaa P."/>
            <person name="Tervahauta A.I."/>
            <person name="Aarts M.G."/>
            <person name="Karenlampi S.O."/>
        </authorList>
    </citation>
    <scope>NUCLEOTIDE SEQUENCE</scope>
</reference>